<accession>G7KQJ0</accession>
<dbReference type="EnsemblPlants" id="AES80318">
    <property type="protein sequence ID" value="AES80318"/>
    <property type="gene ID" value="MTR_7g079260"/>
</dbReference>
<feature type="domain" description="Peptidase C1A papain C-terminal" evidence="1">
    <location>
        <begin position="6"/>
        <end position="55"/>
    </location>
</feature>
<dbReference type="Gene3D" id="3.90.70.10">
    <property type="entry name" value="Cysteine proteinases"/>
    <property type="match status" value="1"/>
</dbReference>
<proteinExistence type="predicted"/>
<protein>
    <submittedName>
        <fullName evidence="2">Papain family cysteine protease</fullName>
    </submittedName>
</protein>
<keyword evidence="4" id="KW-1185">Reference proteome</keyword>
<evidence type="ECO:0000259" key="1">
    <source>
        <dbReference type="Pfam" id="PF00112"/>
    </source>
</evidence>
<evidence type="ECO:0000313" key="4">
    <source>
        <dbReference type="Proteomes" id="UP000002051"/>
    </source>
</evidence>
<dbReference type="InterPro" id="IPR000668">
    <property type="entry name" value="Peptidase_C1A_C"/>
</dbReference>
<dbReference type="Pfam" id="PF00112">
    <property type="entry name" value="Peptidase_C1"/>
    <property type="match status" value="1"/>
</dbReference>
<organism evidence="2 4">
    <name type="scientific">Medicago truncatula</name>
    <name type="common">Barrel medic</name>
    <name type="synonym">Medicago tribuloides</name>
    <dbReference type="NCBI Taxonomy" id="3880"/>
    <lineage>
        <taxon>Eukaryota</taxon>
        <taxon>Viridiplantae</taxon>
        <taxon>Streptophyta</taxon>
        <taxon>Embryophyta</taxon>
        <taxon>Tracheophyta</taxon>
        <taxon>Spermatophyta</taxon>
        <taxon>Magnoliopsida</taxon>
        <taxon>eudicotyledons</taxon>
        <taxon>Gunneridae</taxon>
        <taxon>Pentapetalae</taxon>
        <taxon>rosids</taxon>
        <taxon>fabids</taxon>
        <taxon>Fabales</taxon>
        <taxon>Fabaceae</taxon>
        <taxon>Papilionoideae</taxon>
        <taxon>50 kb inversion clade</taxon>
        <taxon>NPAAA clade</taxon>
        <taxon>Hologalegina</taxon>
        <taxon>IRL clade</taxon>
        <taxon>Trifolieae</taxon>
        <taxon>Medicago</taxon>
    </lineage>
</organism>
<name>G7KQJ0_MEDTR</name>
<keyword evidence="2" id="KW-0378">Hydrolase</keyword>
<dbReference type="SUPFAM" id="SSF54001">
    <property type="entry name" value="Cysteine proteinases"/>
    <property type="match status" value="1"/>
</dbReference>
<dbReference type="InterPro" id="IPR038765">
    <property type="entry name" value="Papain-like_cys_pep_sf"/>
</dbReference>
<dbReference type="GO" id="GO:0008234">
    <property type="term" value="F:cysteine-type peptidase activity"/>
    <property type="evidence" value="ECO:0007669"/>
    <property type="project" value="InterPro"/>
</dbReference>
<dbReference type="GO" id="GO:0006508">
    <property type="term" value="P:proteolysis"/>
    <property type="evidence" value="ECO:0007669"/>
    <property type="project" value="UniProtKB-KW"/>
</dbReference>
<dbReference type="MEROPS" id="C01.019"/>
<dbReference type="AlphaFoldDB" id="G7KQJ0"/>
<evidence type="ECO:0000313" key="2">
    <source>
        <dbReference type="EMBL" id="AES80318.1"/>
    </source>
</evidence>
<evidence type="ECO:0000313" key="3">
    <source>
        <dbReference type="EnsemblPlants" id="AES80318"/>
    </source>
</evidence>
<dbReference type="EMBL" id="CM001223">
    <property type="protein sequence ID" value="AES80318.1"/>
    <property type="molecule type" value="Genomic_DNA"/>
</dbReference>
<dbReference type="PaxDb" id="3880-AES80318"/>
<gene>
    <name evidence="2" type="ordered locus">MTR_7g079260</name>
</gene>
<reference evidence="2 4" key="1">
    <citation type="journal article" date="2011" name="Nature">
        <title>The Medicago genome provides insight into the evolution of rhizobial symbioses.</title>
        <authorList>
            <person name="Young N.D."/>
            <person name="Debelle F."/>
            <person name="Oldroyd G.E."/>
            <person name="Geurts R."/>
            <person name="Cannon S.B."/>
            <person name="Udvardi M.K."/>
            <person name="Benedito V.A."/>
            <person name="Mayer K.F."/>
            <person name="Gouzy J."/>
            <person name="Schoof H."/>
            <person name="Van de Peer Y."/>
            <person name="Proost S."/>
            <person name="Cook D.R."/>
            <person name="Meyers B.C."/>
            <person name="Spannagl M."/>
            <person name="Cheung F."/>
            <person name="De Mita S."/>
            <person name="Krishnakumar V."/>
            <person name="Gundlach H."/>
            <person name="Zhou S."/>
            <person name="Mudge J."/>
            <person name="Bharti A.K."/>
            <person name="Murray J.D."/>
            <person name="Naoumkina M.A."/>
            <person name="Rosen B."/>
            <person name="Silverstein K.A."/>
            <person name="Tang H."/>
            <person name="Rombauts S."/>
            <person name="Zhao P.X."/>
            <person name="Zhou P."/>
            <person name="Barbe V."/>
            <person name="Bardou P."/>
            <person name="Bechner M."/>
            <person name="Bellec A."/>
            <person name="Berger A."/>
            <person name="Berges H."/>
            <person name="Bidwell S."/>
            <person name="Bisseling T."/>
            <person name="Choisne N."/>
            <person name="Couloux A."/>
            <person name="Denny R."/>
            <person name="Deshpande S."/>
            <person name="Dai X."/>
            <person name="Doyle J.J."/>
            <person name="Dudez A.M."/>
            <person name="Farmer A.D."/>
            <person name="Fouteau S."/>
            <person name="Franken C."/>
            <person name="Gibelin C."/>
            <person name="Gish J."/>
            <person name="Goldstein S."/>
            <person name="Gonzalez A.J."/>
            <person name="Green P.J."/>
            <person name="Hallab A."/>
            <person name="Hartog M."/>
            <person name="Hua A."/>
            <person name="Humphray S.J."/>
            <person name="Jeong D.H."/>
            <person name="Jing Y."/>
            <person name="Jocker A."/>
            <person name="Kenton S.M."/>
            <person name="Kim D.J."/>
            <person name="Klee K."/>
            <person name="Lai H."/>
            <person name="Lang C."/>
            <person name="Lin S."/>
            <person name="Macmil S.L."/>
            <person name="Magdelenat G."/>
            <person name="Matthews L."/>
            <person name="McCorrison J."/>
            <person name="Monaghan E.L."/>
            <person name="Mun J.H."/>
            <person name="Najar F.Z."/>
            <person name="Nicholson C."/>
            <person name="Noirot C."/>
            <person name="O'Bleness M."/>
            <person name="Paule C.R."/>
            <person name="Poulain J."/>
            <person name="Prion F."/>
            <person name="Qin B."/>
            <person name="Qu C."/>
            <person name="Retzel E.F."/>
            <person name="Riddle C."/>
            <person name="Sallet E."/>
            <person name="Samain S."/>
            <person name="Samson N."/>
            <person name="Sanders I."/>
            <person name="Saurat O."/>
            <person name="Scarpelli C."/>
            <person name="Schiex T."/>
            <person name="Segurens B."/>
            <person name="Severin A.J."/>
            <person name="Sherrier D.J."/>
            <person name="Shi R."/>
            <person name="Sims S."/>
            <person name="Singer S.R."/>
            <person name="Sinharoy S."/>
            <person name="Sterck L."/>
            <person name="Viollet A."/>
            <person name="Wang B.B."/>
            <person name="Wang K."/>
            <person name="Wang M."/>
            <person name="Wang X."/>
            <person name="Warfsmann J."/>
            <person name="Weissenbach J."/>
            <person name="White D.D."/>
            <person name="White J.D."/>
            <person name="Wiley G.B."/>
            <person name="Wincker P."/>
            <person name="Xing Y."/>
            <person name="Yang L."/>
            <person name="Yao Z."/>
            <person name="Ying F."/>
            <person name="Zhai J."/>
            <person name="Zhou L."/>
            <person name="Zuber A."/>
            <person name="Denarie J."/>
            <person name="Dixon R.A."/>
            <person name="May G.D."/>
            <person name="Schwartz D.C."/>
            <person name="Rogers J."/>
            <person name="Quetier F."/>
            <person name="Town C.D."/>
            <person name="Roe B.A."/>
        </authorList>
    </citation>
    <scope>NUCLEOTIDE SEQUENCE [LARGE SCALE GENOMIC DNA]</scope>
    <source>
        <strain evidence="2">A17</strain>
        <strain evidence="3 4">cv. Jemalong A17</strain>
    </source>
</reference>
<keyword evidence="2" id="KW-0645">Protease</keyword>
<dbReference type="Proteomes" id="UP000002051">
    <property type="component" value="Unassembled WGS sequence"/>
</dbReference>
<reference evidence="3" key="3">
    <citation type="submission" date="2015-04" db="UniProtKB">
        <authorList>
            <consortium name="EnsemblPlants"/>
        </authorList>
    </citation>
    <scope>IDENTIFICATION</scope>
    <source>
        <strain evidence="3">cv. Jemalong A17</strain>
    </source>
</reference>
<sequence length="108" mass="11894">MFMRGMFRFYSSGIFTGECGTKPNHAVTIVGYGTSNDGTKYWLVKNSWDAKEGLCGIAMEASSVRAAEPNRLRALVGQAKKTRLKNGLEIYYPSSALHGPRVKRAGPY</sequence>
<dbReference type="STRING" id="3880.G7KQJ0"/>
<reference evidence="2 4" key="2">
    <citation type="journal article" date="2014" name="BMC Genomics">
        <title>An improved genome release (version Mt4.0) for the model legume Medicago truncatula.</title>
        <authorList>
            <person name="Tang H."/>
            <person name="Krishnakumar V."/>
            <person name="Bidwell S."/>
            <person name="Rosen B."/>
            <person name="Chan A."/>
            <person name="Zhou S."/>
            <person name="Gentzbittel L."/>
            <person name="Childs K.L."/>
            <person name="Yandell M."/>
            <person name="Gundlach H."/>
            <person name="Mayer K.F."/>
            <person name="Schwartz D.C."/>
            <person name="Town C.D."/>
        </authorList>
    </citation>
    <scope>GENOME REANNOTATION</scope>
    <source>
        <strain evidence="3 4">cv. Jemalong A17</strain>
    </source>
</reference>
<dbReference type="eggNOG" id="KOG1543">
    <property type="taxonomic scope" value="Eukaryota"/>
</dbReference>
<dbReference type="HOGENOM" id="CLU_2200896_0_0_1"/>